<sequence length="83" mass="9930">MDRYYVYILLGSDSKLYIGYTTNLKKRLQVHAKGKVTSTKRRRYLKLIHYEYFINRIDAKSREVFLKSGAGHNQLRKFLKNTL</sequence>
<dbReference type="PROSITE" id="PS50164">
    <property type="entry name" value="GIY_YIG"/>
    <property type="match status" value="1"/>
</dbReference>
<dbReference type="PANTHER" id="PTHR34477">
    <property type="entry name" value="UPF0213 PROTEIN YHBQ"/>
    <property type="match status" value="1"/>
</dbReference>
<organism evidence="3 4">
    <name type="scientific">Candidatus Woesebacteria bacterium GW2011_GWB1_38_8</name>
    <dbReference type="NCBI Taxonomy" id="1618570"/>
    <lineage>
        <taxon>Bacteria</taxon>
        <taxon>Candidatus Woeseibacteriota</taxon>
    </lineage>
</organism>
<dbReference type="AlphaFoldDB" id="A0A0G0L3Q0"/>
<protein>
    <submittedName>
        <fullName evidence="3">GIY-YIG catalytic domain protein</fullName>
    </submittedName>
</protein>
<evidence type="ECO:0000256" key="1">
    <source>
        <dbReference type="ARBA" id="ARBA00007435"/>
    </source>
</evidence>
<evidence type="ECO:0000313" key="4">
    <source>
        <dbReference type="Proteomes" id="UP000034081"/>
    </source>
</evidence>
<dbReference type="PANTHER" id="PTHR34477:SF1">
    <property type="entry name" value="UPF0213 PROTEIN YHBQ"/>
    <property type="match status" value="1"/>
</dbReference>
<dbReference type="EMBL" id="LBVL01000005">
    <property type="protein sequence ID" value="KKQ85617.1"/>
    <property type="molecule type" value="Genomic_DNA"/>
</dbReference>
<name>A0A0G0L3Q0_9BACT</name>
<dbReference type="SUPFAM" id="SSF82771">
    <property type="entry name" value="GIY-YIG endonuclease"/>
    <property type="match status" value="1"/>
</dbReference>
<dbReference type="Proteomes" id="UP000034081">
    <property type="component" value="Unassembled WGS sequence"/>
</dbReference>
<dbReference type="InterPro" id="IPR000305">
    <property type="entry name" value="GIY-YIG_endonuc"/>
</dbReference>
<gene>
    <name evidence="3" type="ORF">UT08_C0005G0068</name>
</gene>
<comment type="similarity">
    <text evidence="1">Belongs to the UPF0213 family.</text>
</comment>
<evidence type="ECO:0000313" key="3">
    <source>
        <dbReference type="EMBL" id="KKQ85617.1"/>
    </source>
</evidence>
<reference evidence="3 4" key="1">
    <citation type="journal article" date="2015" name="Nature">
        <title>rRNA introns, odd ribosomes, and small enigmatic genomes across a large radiation of phyla.</title>
        <authorList>
            <person name="Brown C.T."/>
            <person name="Hug L.A."/>
            <person name="Thomas B.C."/>
            <person name="Sharon I."/>
            <person name="Castelle C.J."/>
            <person name="Singh A."/>
            <person name="Wilkins M.J."/>
            <person name="Williams K.H."/>
            <person name="Banfield J.F."/>
        </authorList>
    </citation>
    <scope>NUCLEOTIDE SEQUENCE [LARGE SCALE GENOMIC DNA]</scope>
</reference>
<dbReference type="Pfam" id="PF01541">
    <property type="entry name" value="GIY-YIG"/>
    <property type="match status" value="1"/>
</dbReference>
<evidence type="ECO:0000259" key="2">
    <source>
        <dbReference type="PROSITE" id="PS50164"/>
    </source>
</evidence>
<dbReference type="InterPro" id="IPR050190">
    <property type="entry name" value="UPF0213_domain"/>
</dbReference>
<dbReference type="Gene3D" id="3.40.1440.10">
    <property type="entry name" value="GIY-YIG endonuclease"/>
    <property type="match status" value="1"/>
</dbReference>
<comment type="caution">
    <text evidence="3">The sequence shown here is derived from an EMBL/GenBank/DDBJ whole genome shotgun (WGS) entry which is preliminary data.</text>
</comment>
<feature type="domain" description="GIY-YIG" evidence="2">
    <location>
        <begin position="2"/>
        <end position="82"/>
    </location>
</feature>
<proteinExistence type="inferred from homology"/>
<accession>A0A0G0L3Q0</accession>
<dbReference type="InterPro" id="IPR035901">
    <property type="entry name" value="GIY-YIG_endonuc_sf"/>
</dbReference>